<evidence type="ECO:0000256" key="3">
    <source>
        <dbReference type="ARBA" id="ARBA00022617"/>
    </source>
</evidence>
<evidence type="ECO:0008006" key="10">
    <source>
        <dbReference type="Google" id="ProtNLM"/>
    </source>
</evidence>
<dbReference type="Pfam" id="PF00067">
    <property type="entry name" value="p450"/>
    <property type="match status" value="1"/>
</dbReference>
<dbReference type="PANTHER" id="PTHR24305:SF166">
    <property type="entry name" value="CYTOCHROME P450 12A4, MITOCHONDRIAL-RELATED"/>
    <property type="match status" value="1"/>
</dbReference>
<evidence type="ECO:0000256" key="5">
    <source>
        <dbReference type="ARBA" id="ARBA00023004"/>
    </source>
</evidence>
<name>A0AAW0R5P1_9PEZI</name>
<evidence type="ECO:0000256" key="6">
    <source>
        <dbReference type="ARBA" id="ARBA00023033"/>
    </source>
</evidence>
<dbReference type="GO" id="GO:0005506">
    <property type="term" value="F:iron ion binding"/>
    <property type="evidence" value="ECO:0007669"/>
    <property type="project" value="InterPro"/>
</dbReference>
<dbReference type="GO" id="GO:0020037">
    <property type="term" value="F:heme binding"/>
    <property type="evidence" value="ECO:0007669"/>
    <property type="project" value="InterPro"/>
</dbReference>
<dbReference type="InterPro" id="IPR002403">
    <property type="entry name" value="Cyt_P450_E_grp-IV"/>
</dbReference>
<comment type="caution">
    <text evidence="8">The sequence shown here is derived from an EMBL/GenBank/DDBJ whole genome shotgun (WGS) entry which is preliminary data.</text>
</comment>
<protein>
    <recommendedName>
        <fullName evidence="10">Cytochrome P450</fullName>
    </recommendedName>
</protein>
<keyword evidence="5 7" id="KW-0408">Iron</keyword>
<keyword evidence="3 7" id="KW-0349">Heme</keyword>
<evidence type="ECO:0000256" key="4">
    <source>
        <dbReference type="ARBA" id="ARBA00022723"/>
    </source>
</evidence>
<dbReference type="InterPro" id="IPR050121">
    <property type="entry name" value="Cytochrome_P450_monoxygenase"/>
</dbReference>
<evidence type="ECO:0000256" key="1">
    <source>
        <dbReference type="ARBA" id="ARBA00001971"/>
    </source>
</evidence>
<dbReference type="PRINTS" id="PR00385">
    <property type="entry name" value="P450"/>
</dbReference>
<gene>
    <name evidence="8" type="ORF">PG999_001544</name>
</gene>
<dbReference type="PANTHER" id="PTHR24305">
    <property type="entry name" value="CYTOCHROME P450"/>
    <property type="match status" value="1"/>
</dbReference>
<dbReference type="GO" id="GO:0016705">
    <property type="term" value="F:oxidoreductase activity, acting on paired donors, with incorporation or reduction of molecular oxygen"/>
    <property type="evidence" value="ECO:0007669"/>
    <property type="project" value="InterPro"/>
</dbReference>
<dbReference type="EMBL" id="JAQQWP010000002">
    <property type="protein sequence ID" value="KAK8129164.1"/>
    <property type="molecule type" value="Genomic_DNA"/>
</dbReference>
<accession>A0AAW0R5P1</accession>
<dbReference type="InterPro" id="IPR001128">
    <property type="entry name" value="Cyt_P450"/>
</dbReference>
<feature type="binding site" description="axial binding residue" evidence="7">
    <location>
        <position position="489"/>
    </location>
    <ligand>
        <name>heme</name>
        <dbReference type="ChEBI" id="CHEBI:30413"/>
    </ligand>
    <ligandPart>
        <name>Fe</name>
        <dbReference type="ChEBI" id="CHEBI:18248"/>
    </ligandPart>
</feature>
<organism evidence="8 9">
    <name type="scientific">Apiospora kogelbergensis</name>
    <dbReference type="NCBI Taxonomy" id="1337665"/>
    <lineage>
        <taxon>Eukaryota</taxon>
        <taxon>Fungi</taxon>
        <taxon>Dikarya</taxon>
        <taxon>Ascomycota</taxon>
        <taxon>Pezizomycotina</taxon>
        <taxon>Sordariomycetes</taxon>
        <taxon>Xylariomycetidae</taxon>
        <taxon>Amphisphaeriales</taxon>
        <taxon>Apiosporaceae</taxon>
        <taxon>Apiospora</taxon>
    </lineage>
</organism>
<reference evidence="8 9" key="1">
    <citation type="submission" date="2023-01" db="EMBL/GenBank/DDBJ databases">
        <title>Analysis of 21 Apiospora genomes using comparative genomics revels a genus with tremendous synthesis potential of carbohydrate active enzymes and secondary metabolites.</title>
        <authorList>
            <person name="Sorensen T."/>
        </authorList>
    </citation>
    <scope>NUCLEOTIDE SEQUENCE [LARGE SCALE GENOMIC DNA]</scope>
    <source>
        <strain evidence="8 9">CBS 117206</strain>
    </source>
</reference>
<evidence type="ECO:0000313" key="9">
    <source>
        <dbReference type="Proteomes" id="UP001392437"/>
    </source>
</evidence>
<evidence type="ECO:0000256" key="7">
    <source>
        <dbReference type="PIRSR" id="PIRSR602403-1"/>
    </source>
</evidence>
<comment type="similarity">
    <text evidence="2">Belongs to the cytochrome P450 family.</text>
</comment>
<evidence type="ECO:0000256" key="2">
    <source>
        <dbReference type="ARBA" id="ARBA00010617"/>
    </source>
</evidence>
<keyword evidence="6" id="KW-0503">Monooxygenase</keyword>
<dbReference type="PRINTS" id="PR00465">
    <property type="entry name" value="EP450IV"/>
</dbReference>
<proteinExistence type="inferred from homology"/>
<dbReference type="Gene3D" id="1.10.630.10">
    <property type="entry name" value="Cytochrome P450"/>
    <property type="match status" value="1"/>
</dbReference>
<sequence length="543" mass="60520">MAIPLLLKLTVMLSVQLWTLQKWDHPWAVPSKATAAAFLLFDMSVLVFWRLMLATKISTVRGLPGPKSKSFLFGNISAYYDQARQVTRWILVYPNDGLLFFRGILGSGNLFVTDVEGITDMMVHRPYDFEKPSRWTAFWKNFLGSGLFIMEGDLHKHHRKLVGPVFQQRHTDDLKPVMSSKAQTLVRRIKETKASEESKDNNTGHSISVDLCYWSSRFAIDIACILALGIDYDTISNVQSPILDYHDDMLQYDDNKKSLFTYYMVVPKLLVRLLPDGFGKALSPVVRPIRRHLSQIAHERALQLAAGDQMGHDYLSCIVTSGEYNNEECADDVLGILVAGTGTTANVIAWIAVELAFSKEVQEALRQELQAATAGKTFPIESIIDSLPLLHGVCHEGLRLHPPVPLTVRKSVRDTMIRDQAVPAGTYVVVAPAAMHQSPQIWGEDAAEFRPGRWIQYDEKDAKMARINNSGGASSQYCSTSFLYGPRGCIGRALAMAEVKRVVAALVLHFSIEAGRQGRPSSTGLFTSRPDPGFRVELRPLGD</sequence>
<dbReference type="SUPFAM" id="SSF48264">
    <property type="entry name" value="Cytochrome P450"/>
    <property type="match status" value="1"/>
</dbReference>
<comment type="cofactor">
    <cofactor evidence="1 7">
        <name>heme</name>
        <dbReference type="ChEBI" id="CHEBI:30413"/>
    </cofactor>
</comment>
<evidence type="ECO:0000313" key="8">
    <source>
        <dbReference type="EMBL" id="KAK8129164.1"/>
    </source>
</evidence>
<dbReference type="GO" id="GO:0004497">
    <property type="term" value="F:monooxygenase activity"/>
    <property type="evidence" value="ECO:0007669"/>
    <property type="project" value="UniProtKB-KW"/>
</dbReference>
<dbReference type="InterPro" id="IPR036396">
    <property type="entry name" value="Cyt_P450_sf"/>
</dbReference>
<dbReference type="AlphaFoldDB" id="A0AAW0R5P1"/>
<keyword evidence="6" id="KW-0560">Oxidoreductase</keyword>
<keyword evidence="4 7" id="KW-0479">Metal-binding</keyword>
<dbReference type="Proteomes" id="UP001392437">
    <property type="component" value="Unassembled WGS sequence"/>
</dbReference>
<keyword evidence="9" id="KW-1185">Reference proteome</keyword>